<keyword evidence="3" id="KW-0804">Transcription</keyword>
<protein>
    <submittedName>
        <fullName evidence="5">LuxR C-terminal-related transcriptional regulator</fullName>
    </submittedName>
</protein>
<sequence length="448" mass="46450">MQTEGWDRPQDALARAAEVLSAPLPETMERLSRTLAPLVPHLAVARLSSVCAFTPTQFAGEQEVAGRITAAELARLSGQVPIGEPWQGGAMLGGVLRPALAVASAGVDGRAGALLVVVRPFHAEPLDAEPAVVQRLWDLVTVHTARRTAEADPAQAASTRAAAGLRARVVAELTDAHASALSAILGTLRAPVLDDATARRAAVDLAVSALIQVRAGADLDRAVSEEPADAAFGRLADELRPLLRHSPVRLDLQPPASHRSLPAGAAHAARASVRAAVLAMLEQGEALHRLHVGWRVEEDGGGALLRAVVRDDGPGLLAAEALAVHRITERLAAVDGRLVLDALPGWGTTITVTLPLAPAPGAADGGADGGARNPLEALHPREREVLEQLALGRRNRDIAQALHISESTVKFHVANILTKLGAGSRTEAAALAHQAGLSPALPVRAVGG</sequence>
<dbReference type="PANTHER" id="PTHR44688:SF16">
    <property type="entry name" value="DNA-BINDING TRANSCRIPTIONAL ACTIVATOR DEVR_DOSR"/>
    <property type="match status" value="1"/>
</dbReference>
<evidence type="ECO:0000256" key="1">
    <source>
        <dbReference type="ARBA" id="ARBA00023015"/>
    </source>
</evidence>
<dbReference type="EMBL" id="JAZEWV010000001">
    <property type="protein sequence ID" value="MEE4540747.1"/>
    <property type="molecule type" value="Genomic_DNA"/>
</dbReference>
<dbReference type="Gene3D" id="3.30.565.10">
    <property type="entry name" value="Histidine kinase-like ATPase, C-terminal domain"/>
    <property type="match status" value="1"/>
</dbReference>
<keyword evidence="1" id="KW-0805">Transcription regulation</keyword>
<comment type="caution">
    <text evidence="5">The sequence shown here is derived from an EMBL/GenBank/DDBJ whole genome shotgun (WGS) entry which is preliminary data.</text>
</comment>
<feature type="domain" description="HTH luxR-type" evidence="4">
    <location>
        <begin position="371"/>
        <end position="436"/>
    </location>
</feature>
<gene>
    <name evidence="5" type="ORF">V2S66_02040</name>
</gene>
<evidence type="ECO:0000313" key="5">
    <source>
        <dbReference type="EMBL" id="MEE4540747.1"/>
    </source>
</evidence>
<keyword evidence="6" id="KW-1185">Reference proteome</keyword>
<dbReference type="Pfam" id="PF00196">
    <property type="entry name" value="GerE"/>
    <property type="match status" value="1"/>
</dbReference>
<dbReference type="SUPFAM" id="SSF46894">
    <property type="entry name" value="C-terminal effector domain of the bipartite response regulators"/>
    <property type="match status" value="1"/>
</dbReference>
<accession>A0ABU7P688</accession>
<keyword evidence="2" id="KW-0238">DNA-binding</keyword>
<organism evidence="5 6">
    <name type="scientific">Actinacidiphila polyblastidii</name>
    <dbReference type="NCBI Taxonomy" id="3110430"/>
    <lineage>
        <taxon>Bacteria</taxon>
        <taxon>Bacillati</taxon>
        <taxon>Actinomycetota</taxon>
        <taxon>Actinomycetes</taxon>
        <taxon>Kitasatosporales</taxon>
        <taxon>Streptomycetaceae</taxon>
        <taxon>Actinacidiphila</taxon>
    </lineage>
</organism>
<dbReference type="InterPro" id="IPR016032">
    <property type="entry name" value="Sig_transdc_resp-reg_C-effctor"/>
</dbReference>
<evidence type="ECO:0000313" key="6">
    <source>
        <dbReference type="Proteomes" id="UP001344658"/>
    </source>
</evidence>
<dbReference type="Gene3D" id="1.10.10.10">
    <property type="entry name" value="Winged helix-like DNA-binding domain superfamily/Winged helix DNA-binding domain"/>
    <property type="match status" value="1"/>
</dbReference>
<dbReference type="RefSeq" id="WP_330792626.1">
    <property type="nucleotide sequence ID" value="NZ_JAZEWV010000001.1"/>
</dbReference>
<dbReference type="CDD" id="cd06170">
    <property type="entry name" value="LuxR_C_like"/>
    <property type="match status" value="1"/>
</dbReference>
<dbReference type="InterPro" id="IPR036890">
    <property type="entry name" value="HATPase_C_sf"/>
</dbReference>
<evidence type="ECO:0000256" key="2">
    <source>
        <dbReference type="ARBA" id="ARBA00023125"/>
    </source>
</evidence>
<reference evidence="5 6" key="1">
    <citation type="submission" date="2023-12" db="EMBL/GenBank/DDBJ databases">
        <title>Streptomyces sp. V4-01.</title>
        <authorList>
            <person name="Somphong A."/>
            <person name="Phongsopitanun W."/>
        </authorList>
    </citation>
    <scope>NUCLEOTIDE SEQUENCE [LARGE SCALE GENOMIC DNA]</scope>
    <source>
        <strain evidence="5 6">V4-01</strain>
    </source>
</reference>
<dbReference type="SMART" id="SM00421">
    <property type="entry name" value="HTH_LUXR"/>
    <property type="match status" value="1"/>
</dbReference>
<dbReference type="PROSITE" id="PS00622">
    <property type="entry name" value="HTH_LUXR_1"/>
    <property type="match status" value="1"/>
</dbReference>
<evidence type="ECO:0000256" key="3">
    <source>
        <dbReference type="ARBA" id="ARBA00023163"/>
    </source>
</evidence>
<evidence type="ECO:0000259" key="4">
    <source>
        <dbReference type="PROSITE" id="PS50043"/>
    </source>
</evidence>
<dbReference type="InterPro" id="IPR000792">
    <property type="entry name" value="Tscrpt_reg_LuxR_C"/>
</dbReference>
<dbReference type="InterPro" id="IPR036388">
    <property type="entry name" value="WH-like_DNA-bd_sf"/>
</dbReference>
<dbReference type="PRINTS" id="PR00038">
    <property type="entry name" value="HTHLUXR"/>
</dbReference>
<name>A0ABU7P688_9ACTN</name>
<dbReference type="Proteomes" id="UP001344658">
    <property type="component" value="Unassembled WGS sequence"/>
</dbReference>
<dbReference type="SUPFAM" id="SSF55874">
    <property type="entry name" value="ATPase domain of HSP90 chaperone/DNA topoisomerase II/histidine kinase"/>
    <property type="match status" value="1"/>
</dbReference>
<proteinExistence type="predicted"/>
<dbReference type="PANTHER" id="PTHR44688">
    <property type="entry name" value="DNA-BINDING TRANSCRIPTIONAL ACTIVATOR DEVR_DOSR"/>
    <property type="match status" value="1"/>
</dbReference>
<dbReference type="PROSITE" id="PS50043">
    <property type="entry name" value="HTH_LUXR_2"/>
    <property type="match status" value="1"/>
</dbReference>